<keyword evidence="2" id="KW-0378">Hydrolase</keyword>
<gene>
    <name evidence="6" type="ORF">GEAMG1_2118</name>
</gene>
<protein>
    <submittedName>
        <fullName evidence="6">Amidohydrolase</fullName>
    </submittedName>
</protein>
<dbReference type="InterPro" id="IPR054418">
    <property type="entry name" value="MQNX/HUTI_composite_N"/>
</dbReference>
<proteinExistence type="predicted"/>
<dbReference type="SUPFAM" id="SSF51556">
    <property type="entry name" value="Metallo-dependent hydrolases"/>
    <property type="match status" value="1"/>
</dbReference>
<evidence type="ECO:0000313" key="7">
    <source>
        <dbReference type="Proteomes" id="UP001295463"/>
    </source>
</evidence>
<dbReference type="PANTHER" id="PTHR43794:SF11">
    <property type="entry name" value="AMIDOHYDROLASE-RELATED DOMAIN-CONTAINING PROTEIN"/>
    <property type="match status" value="1"/>
</dbReference>
<reference evidence="6 7" key="1">
    <citation type="submission" date="2022-03" db="EMBL/GenBank/DDBJ databases">
        <authorList>
            <person name="Koch H."/>
        </authorList>
    </citation>
    <scope>NUCLEOTIDE SEQUENCE [LARGE SCALE GENOMIC DNA]</scope>
    <source>
        <strain evidence="6 7">G1</strain>
    </source>
</reference>
<dbReference type="Gene3D" id="2.30.40.10">
    <property type="entry name" value="Urease, subunit C, domain 1"/>
    <property type="match status" value="1"/>
</dbReference>
<sequence length="416" mass="44648">MLISMNTITLHTASWLFNPGRPPIPGGALAVRDGRILETGTAEELTSRYGAAQRIDYPGCVLLPGFVNAHIHLELTHFPAWRLRGGLDYHPRTFADWLVQMVKVRRGVAPEEVLASLKAGIETSLWAGTTCVGDIITSPELLQAYQGAPGSNRLYLELIGQDTSLFSGRLQKALDALKTFDASHHPGLSPHAPYTLNGAVLPAIAEAARRGEYPLSLHLAESTAEDTLLFDSTGPLAELLYPLVGWSDFLPPPRRTTPARFFDAAGLLGPQTLAVHCVHLTPADGVLLKERGVTICLCPRSNERLAVGTAPVHLFRKLDIPLCLGTDSLASNDSLSLWDEIRFALDIYRGELSPDDLLVMATSGGAAGLGLADAVGSLEPGKRADFQVVELDGACTVQRLLSHGKLQAVLVGGVER</sequence>
<dbReference type="InterPro" id="IPR006680">
    <property type="entry name" value="Amidohydro-rel"/>
</dbReference>
<dbReference type="Gene3D" id="3.20.20.140">
    <property type="entry name" value="Metal-dependent hydrolases"/>
    <property type="match status" value="1"/>
</dbReference>
<keyword evidence="3" id="KW-0862">Zinc</keyword>
<keyword evidence="1" id="KW-0479">Metal-binding</keyword>
<feature type="domain" description="Amidohydrolase-related" evidence="4">
    <location>
        <begin position="61"/>
        <end position="413"/>
    </location>
</feature>
<evidence type="ECO:0000256" key="3">
    <source>
        <dbReference type="ARBA" id="ARBA00022833"/>
    </source>
</evidence>
<accession>A0ABM9D9Y2</accession>
<dbReference type="Pfam" id="PF22039">
    <property type="entry name" value="HUTI_composite_bact"/>
    <property type="match status" value="1"/>
</dbReference>
<dbReference type="Proteomes" id="UP001295463">
    <property type="component" value="Chromosome"/>
</dbReference>
<evidence type="ECO:0000259" key="4">
    <source>
        <dbReference type="Pfam" id="PF01979"/>
    </source>
</evidence>
<dbReference type="InterPro" id="IPR050287">
    <property type="entry name" value="MTA/SAH_deaminase"/>
</dbReference>
<dbReference type="SUPFAM" id="SSF51338">
    <property type="entry name" value="Composite domain of metallo-dependent hydrolases"/>
    <property type="match status" value="1"/>
</dbReference>
<organism evidence="6 7">
    <name type="scientific">Trichlorobacter ammonificans</name>
    <dbReference type="NCBI Taxonomy" id="2916410"/>
    <lineage>
        <taxon>Bacteria</taxon>
        <taxon>Pseudomonadati</taxon>
        <taxon>Thermodesulfobacteriota</taxon>
        <taxon>Desulfuromonadia</taxon>
        <taxon>Geobacterales</taxon>
        <taxon>Geobacteraceae</taxon>
        <taxon>Trichlorobacter</taxon>
    </lineage>
</organism>
<evidence type="ECO:0000256" key="1">
    <source>
        <dbReference type="ARBA" id="ARBA00022723"/>
    </source>
</evidence>
<feature type="domain" description="Aminodeoxyfutalosine deaminase/Imidazolonepropionase-like composite" evidence="5">
    <location>
        <begin position="27"/>
        <end position="52"/>
    </location>
</feature>
<dbReference type="Pfam" id="PF01979">
    <property type="entry name" value="Amidohydro_1"/>
    <property type="match status" value="1"/>
</dbReference>
<dbReference type="InterPro" id="IPR011059">
    <property type="entry name" value="Metal-dep_hydrolase_composite"/>
</dbReference>
<keyword evidence="7" id="KW-1185">Reference proteome</keyword>
<evidence type="ECO:0000256" key="2">
    <source>
        <dbReference type="ARBA" id="ARBA00022801"/>
    </source>
</evidence>
<evidence type="ECO:0000313" key="6">
    <source>
        <dbReference type="EMBL" id="CAH2031953.1"/>
    </source>
</evidence>
<dbReference type="EMBL" id="OW150024">
    <property type="protein sequence ID" value="CAH2031953.1"/>
    <property type="molecule type" value="Genomic_DNA"/>
</dbReference>
<dbReference type="PANTHER" id="PTHR43794">
    <property type="entry name" value="AMINOHYDROLASE SSNA-RELATED"/>
    <property type="match status" value="1"/>
</dbReference>
<evidence type="ECO:0000259" key="5">
    <source>
        <dbReference type="Pfam" id="PF22039"/>
    </source>
</evidence>
<dbReference type="InterPro" id="IPR032466">
    <property type="entry name" value="Metal_Hydrolase"/>
</dbReference>
<name>A0ABM9D9Y2_9BACT</name>